<feature type="transmembrane region" description="Helical" evidence="7">
    <location>
        <begin position="253"/>
        <end position="276"/>
    </location>
</feature>
<feature type="region of interest" description="Disordered" evidence="6">
    <location>
        <begin position="291"/>
        <end position="328"/>
    </location>
</feature>
<evidence type="ECO:0000256" key="5">
    <source>
        <dbReference type="ARBA" id="ARBA00023136"/>
    </source>
</evidence>
<feature type="transmembrane region" description="Helical" evidence="7">
    <location>
        <begin position="186"/>
        <end position="206"/>
    </location>
</feature>
<accession>A0A7W6GYW8</accession>
<dbReference type="PIRSF" id="PIRSF035875">
    <property type="entry name" value="RNase_BN"/>
    <property type="match status" value="1"/>
</dbReference>
<dbReference type="RefSeq" id="WP_184561621.1">
    <property type="nucleotide sequence ID" value="NZ_JACIEI010000001.1"/>
</dbReference>
<comment type="subcellular location">
    <subcellularLocation>
        <location evidence="1">Cell membrane</location>
        <topology evidence="1">Multi-pass membrane protein</topology>
    </subcellularLocation>
</comment>
<dbReference type="AlphaFoldDB" id="A0A7W6GYW8"/>
<evidence type="ECO:0000256" key="2">
    <source>
        <dbReference type="ARBA" id="ARBA00022475"/>
    </source>
</evidence>
<keyword evidence="2" id="KW-1003">Cell membrane</keyword>
<comment type="caution">
    <text evidence="8">The sequence shown here is derived from an EMBL/GenBank/DDBJ whole genome shotgun (WGS) entry which is preliminary data.</text>
</comment>
<keyword evidence="9" id="KW-1185">Reference proteome</keyword>
<evidence type="ECO:0000256" key="7">
    <source>
        <dbReference type="SAM" id="Phobius"/>
    </source>
</evidence>
<feature type="transmembrane region" description="Helical" evidence="7">
    <location>
        <begin position="218"/>
        <end position="241"/>
    </location>
</feature>
<keyword evidence="4 7" id="KW-1133">Transmembrane helix</keyword>
<name>A0A7W6GYW8_9RHOB</name>
<dbReference type="InterPro" id="IPR017039">
    <property type="entry name" value="Virul_fac_BrkB"/>
</dbReference>
<evidence type="ECO:0000256" key="4">
    <source>
        <dbReference type="ARBA" id="ARBA00022989"/>
    </source>
</evidence>
<gene>
    <name evidence="8" type="ORF">GGR95_000066</name>
</gene>
<feature type="transmembrane region" description="Helical" evidence="7">
    <location>
        <begin position="146"/>
        <end position="174"/>
    </location>
</feature>
<dbReference type="NCBIfam" id="TIGR00765">
    <property type="entry name" value="yihY_not_rbn"/>
    <property type="match status" value="1"/>
</dbReference>
<evidence type="ECO:0000256" key="6">
    <source>
        <dbReference type="SAM" id="MobiDB-lite"/>
    </source>
</evidence>
<organism evidence="8 9">
    <name type="scientific">Sulfitobacter undariae</name>
    <dbReference type="NCBI Taxonomy" id="1563671"/>
    <lineage>
        <taxon>Bacteria</taxon>
        <taxon>Pseudomonadati</taxon>
        <taxon>Pseudomonadota</taxon>
        <taxon>Alphaproteobacteria</taxon>
        <taxon>Rhodobacterales</taxon>
        <taxon>Roseobacteraceae</taxon>
        <taxon>Sulfitobacter</taxon>
    </lineage>
</organism>
<keyword evidence="5 7" id="KW-0472">Membrane</keyword>
<evidence type="ECO:0000313" key="9">
    <source>
        <dbReference type="Proteomes" id="UP000530268"/>
    </source>
</evidence>
<keyword evidence="3 7" id="KW-0812">Transmembrane</keyword>
<evidence type="ECO:0000313" key="8">
    <source>
        <dbReference type="EMBL" id="MBB3992447.1"/>
    </source>
</evidence>
<dbReference type="PANTHER" id="PTHR30213:SF0">
    <property type="entry name" value="UPF0761 MEMBRANE PROTEIN YIHY"/>
    <property type="match status" value="1"/>
</dbReference>
<feature type="compositionally biased region" description="Acidic residues" evidence="6">
    <location>
        <begin position="297"/>
        <end position="318"/>
    </location>
</feature>
<dbReference type="EMBL" id="JACIEI010000001">
    <property type="protein sequence ID" value="MBB3992447.1"/>
    <property type="molecule type" value="Genomic_DNA"/>
</dbReference>
<dbReference type="Proteomes" id="UP000530268">
    <property type="component" value="Unassembled WGS sequence"/>
</dbReference>
<dbReference type="PANTHER" id="PTHR30213">
    <property type="entry name" value="INNER MEMBRANE PROTEIN YHJD"/>
    <property type="match status" value="1"/>
</dbReference>
<evidence type="ECO:0000256" key="1">
    <source>
        <dbReference type="ARBA" id="ARBA00004651"/>
    </source>
</evidence>
<sequence length="328" mass="34517">MSDQSVTVAPKSAFATAWAFLSGGFKQIGDTNLSLVSAGVGFFGMLSLFPAIAALIALLSLVSDPDVVIAQLEDMQGLLPDDVYQIFHAQIVSLVTASPDTLGWAGIISIAAALWSARAGVAAMMTGLNAVHGEKNRATASHYMRALLLALALVGVGVVSLVTLVIAPVVLAFFPLGGIAGVLAEAVRWTIAVGVLLAGVSVLYRYGPNRGQSSRRSIRAGAIFAVISWAALSVMFSHYVANFGNYNQVYGSIGAVIAMLVWLWLSSFVILLGAVVNAQVEKHIYHEKTPDAASPFEEVEDAQRDEDGELYSTDDEAEMSGPTARTGV</sequence>
<feature type="transmembrane region" description="Helical" evidence="7">
    <location>
        <begin position="102"/>
        <end position="125"/>
    </location>
</feature>
<dbReference type="GO" id="GO:0005886">
    <property type="term" value="C:plasma membrane"/>
    <property type="evidence" value="ECO:0007669"/>
    <property type="project" value="UniProtKB-SubCell"/>
</dbReference>
<proteinExistence type="predicted"/>
<evidence type="ECO:0000256" key="3">
    <source>
        <dbReference type="ARBA" id="ARBA00022692"/>
    </source>
</evidence>
<reference evidence="8 9" key="1">
    <citation type="submission" date="2020-08" db="EMBL/GenBank/DDBJ databases">
        <title>Genomic Encyclopedia of Type Strains, Phase IV (KMG-IV): sequencing the most valuable type-strain genomes for metagenomic binning, comparative biology and taxonomic classification.</title>
        <authorList>
            <person name="Goeker M."/>
        </authorList>
    </citation>
    <scope>NUCLEOTIDE SEQUENCE [LARGE SCALE GENOMIC DNA]</scope>
    <source>
        <strain evidence="8 9">DSM 102234</strain>
    </source>
</reference>
<protein>
    <submittedName>
        <fullName evidence="8">Membrane protein</fullName>
    </submittedName>
</protein>
<feature type="transmembrane region" description="Helical" evidence="7">
    <location>
        <begin position="35"/>
        <end position="62"/>
    </location>
</feature>
<dbReference type="Pfam" id="PF03631">
    <property type="entry name" value="Virul_fac_BrkB"/>
    <property type="match status" value="1"/>
</dbReference>